<feature type="transmembrane region" description="Helical" evidence="2">
    <location>
        <begin position="105"/>
        <end position="127"/>
    </location>
</feature>
<sequence length="364" mass="37802">MSDKVAGFYPDPDGQNRQRYWDGDAWTEYYTPLAPKVPEVHGSATAAADYPYLAQANHPDVMVAPGTTPSSWPTSSTWGPAAQPQGGADETKVFTSGVRGTPGGMAAVVAVSLLVIMLVVGVGWWLVNGRNPSDPDPTAGPTTSGPQSGGQTNTGSVVVDGNTSGEVPGGGTWVGTLTITQNTTYLLDARANDGTLDLELDVRDAGGASLGGNDDRGRDLSELGGVSLDPLAFVTLTAGEYEVVVSEHNGADAGFQLTTTQISDRLELGVTTSADVPSGGAYYAVVDLPEAGTYTVDVADTEGEDPSLYTFDADGRFLVNDDRDYDASDYDPLLEESFAAGPLVVIVTEYFGNATSVDITVTGP</sequence>
<evidence type="ECO:0000256" key="1">
    <source>
        <dbReference type="SAM" id="MobiDB-lite"/>
    </source>
</evidence>
<gene>
    <name evidence="4" type="ORF">HALOF300_03676</name>
</gene>
<evidence type="ECO:0000313" key="5">
    <source>
        <dbReference type="Proteomes" id="UP000419743"/>
    </source>
</evidence>
<organism evidence="4 5">
    <name type="scientific">Occultella aeris</name>
    <dbReference type="NCBI Taxonomy" id="2761496"/>
    <lineage>
        <taxon>Bacteria</taxon>
        <taxon>Bacillati</taxon>
        <taxon>Actinomycetota</taxon>
        <taxon>Actinomycetes</taxon>
        <taxon>Micrococcales</taxon>
        <taxon>Ruaniaceae</taxon>
        <taxon>Occultella</taxon>
    </lineage>
</organism>
<evidence type="ECO:0000313" key="4">
    <source>
        <dbReference type="EMBL" id="VZO38959.1"/>
    </source>
</evidence>
<keyword evidence="2" id="KW-0472">Membrane</keyword>
<feature type="region of interest" description="Disordered" evidence="1">
    <location>
        <begin position="133"/>
        <end position="172"/>
    </location>
</feature>
<dbReference type="InterPro" id="IPR018929">
    <property type="entry name" value="DUF2510"/>
</dbReference>
<evidence type="ECO:0000256" key="2">
    <source>
        <dbReference type="SAM" id="Phobius"/>
    </source>
</evidence>
<feature type="compositionally biased region" description="Polar residues" evidence="1">
    <location>
        <begin position="140"/>
        <end position="165"/>
    </location>
</feature>
<feature type="domain" description="DUF2510" evidence="3">
    <location>
        <begin position="6"/>
        <end position="38"/>
    </location>
</feature>
<comment type="caution">
    <text evidence="4">The sequence shown here is derived from an EMBL/GenBank/DDBJ whole genome shotgun (WGS) entry which is preliminary data.</text>
</comment>
<dbReference type="Proteomes" id="UP000419743">
    <property type="component" value="Unassembled WGS sequence"/>
</dbReference>
<keyword evidence="5" id="KW-1185">Reference proteome</keyword>
<keyword evidence="2" id="KW-1133">Transmembrane helix</keyword>
<feature type="compositionally biased region" description="Low complexity" evidence="1">
    <location>
        <begin position="67"/>
        <end position="80"/>
    </location>
</feature>
<keyword evidence="2" id="KW-0812">Transmembrane</keyword>
<dbReference type="Pfam" id="PF10708">
    <property type="entry name" value="DUF2510"/>
    <property type="match status" value="1"/>
</dbReference>
<name>A0A7M4DNE6_9MICO</name>
<dbReference type="RefSeq" id="WP_197522657.1">
    <property type="nucleotide sequence ID" value="NZ_CACRYJ010000053.1"/>
</dbReference>
<protein>
    <recommendedName>
        <fullName evidence="3">DUF2510 domain-containing protein</fullName>
    </recommendedName>
</protein>
<accession>A0A7M4DNE6</accession>
<dbReference type="AlphaFoldDB" id="A0A7M4DNE6"/>
<dbReference type="EMBL" id="CACRYJ010000053">
    <property type="protein sequence ID" value="VZO38959.1"/>
    <property type="molecule type" value="Genomic_DNA"/>
</dbReference>
<proteinExistence type="predicted"/>
<feature type="region of interest" description="Disordered" evidence="1">
    <location>
        <begin position="67"/>
        <end position="91"/>
    </location>
</feature>
<reference evidence="4 5" key="1">
    <citation type="submission" date="2019-11" db="EMBL/GenBank/DDBJ databases">
        <authorList>
            <person name="Criscuolo A."/>
        </authorList>
    </citation>
    <scope>NUCLEOTIDE SEQUENCE [LARGE SCALE GENOMIC DNA]</scope>
    <source>
        <strain evidence="4">CIP111667</strain>
    </source>
</reference>
<evidence type="ECO:0000259" key="3">
    <source>
        <dbReference type="Pfam" id="PF10708"/>
    </source>
</evidence>